<keyword evidence="3 7" id="KW-0507">mRNA processing</keyword>
<feature type="compositionally biased region" description="Basic residues" evidence="8">
    <location>
        <begin position="265"/>
        <end position="283"/>
    </location>
</feature>
<feature type="compositionally biased region" description="Basic and acidic residues" evidence="8">
    <location>
        <begin position="184"/>
        <end position="221"/>
    </location>
</feature>
<keyword evidence="4 7" id="KW-0747">Spliceosome</keyword>
<dbReference type="PANTHER" id="PTHR23142">
    <property type="entry name" value="PRE-MRNA-SPLICING FACTOR 38A-RELATED"/>
    <property type="match status" value="1"/>
</dbReference>
<keyword evidence="5 7" id="KW-0508">mRNA splicing</keyword>
<dbReference type="OMA" id="KERPQSH"/>
<feature type="compositionally biased region" description="Basic and acidic residues" evidence="8">
    <location>
        <begin position="247"/>
        <end position="264"/>
    </location>
</feature>
<evidence type="ECO:0000313" key="10">
    <source>
        <dbReference type="Proteomes" id="UP000070444"/>
    </source>
</evidence>
<dbReference type="OrthoDB" id="3881at2759"/>
<dbReference type="AlphaFoldDB" id="A0A137PCB3"/>
<name>A0A137PCB3_CONC2</name>
<protein>
    <recommendedName>
        <fullName evidence="7">Pre-mRNA-splicing factor 38</fullName>
    </recommendedName>
</protein>
<organism evidence="9 10">
    <name type="scientific">Conidiobolus coronatus (strain ATCC 28846 / CBS 209.66 / NRRL 28638)</name>
    <name type="common">Delacroixia coronata</name>
    <dbReference type="NCBI Taxonomy" id="796925"/>
    <lineage>
        <taxon>Eukaryota</taxon>
        <taxon>Fungi</taxon>
        <taxon>Fungi incertae sedis</taxon>
        <taxon>Zoopagomycota</taxon>
        <taxon>Entomophthoromycotina</taxon>
        <taxon>Entomophthoromycetes</taxon>
        <taxon>Entomophthorales</taxon>
        <taxon>Ancylistaceae</taxon>
        <taxon>Conidiobolus</taxon>
    </lineage>
</organism>
<evidence type="ECO:0000256" key="8">
    <source>
        <dbReference type="SAM" id="MobiDB-lite"/>
    </source>
</evidence>
<dbReference type="GO" id="GO:0005681">
    <property type="term" value="C:spliceosomal complex"/>
    <property type="evidence" value="ECO:0007669"/>
    <property type="project" value="UniProtKB-KW"/>
</dbReference>
<dbReference type="STRING" id="796925.A0A137PCB3"/>
<evidence type="ECO:0000256" key="7">
    <source>
        <dbReference type="RuleBase" id="RU367025"/>
    </source>
</evidence>
<keyword evidence="10" id="KW-1185">Reference proteome</keyword>
<dbReference type="InterPro" id="IPR005037">
    <property type="entry name" value="PRP38"/>
</dbReference>
<dbReference type="Pfam" id="PF03371">
    <property type="entry name" value="PRP38"/>
    <property type="match status" value="1"/>
</dbReference>
<comment type="function">
    <text evidence="7">Required for pre-mRNA splicing.</text>
</comment>
<evidence type="ECO:0000256" key="3">
    <source>
        <dbReference type="ARBA" id="ARBA00022664"/>
    </source>
</evidence>
<evidence type="ECO:0000256" key="2">
    <source>
        <dbReference type="ARBA" id="ARBA00006164"/>
    </source>
</evidence>
<evidence type="ECO:0000256" key="6">
    <source>
        <dbReference type="ARBA" id="ARBA00023242"/>
    </source>
</evidence>
<comment type="subcellular location">
    <subcellularLocation>
        <location evidence="1 7">Nucleus</location>
    </subcellularLocation>
</comment>
<evidence type="ECO:0000256" key="4">
    <source>
        <dbReference type="ARBA" id="ARBA00022728"/>
    </source>
</evidence>
<evidence type="ECO:0000313" key="9">
    <source>
        <dbReference type="EMBL" id="KXN72612.1"/>
    </source>
</evidence>
<reference evidence="9 10" key="1">
    <citation type="journal article" date="2015" name="Genome Biol. Evol.">
        <title>Phylogenomic analyses indicate that early fungi evolved digesting cell walls of algal ancestors of land plants.</title>
        <authorList>
            <person name="Chang Y."/>
            <person name="Wang S."/>
            <person name="Sekimoto S."/>
            <person name="Aerts A.L."/>
            <person name="Choi C."/>
            <person name="Clum A."/>
            <person name="LaButti K.M."/>
            <person name="Lindquist E.A."/>
            <person name="Yee Ngan C."/>
            <person name="Ohm R.A."/>
            <person name="Salamov A.A."/>
            <person name="Grigoriev I.V."/>
            <person name="Spatafora J.W."/>
            <person name="Berbee M.L."/>
        </authorList>
    </citation>
    <scope>NUCLEOTIDE SEQUENCE [LARGE SCALE GENOMIC DNA]</scope>
    <source>
        <strain evidence="9 10">NRRL 28638</strain>
    </source>
</reference>
<feature type="region of interest" description="Disordered" evidence="8">
    <location>
        <begin position="171"/>
        <end position="283"/>
    </location>
</feature>
<dbReference type="GO" id="GO:0000398">
    <property type="term" value="P:mRNA splicing, via spliceosome"/>
    <property type="evidence" value="ECO:0007669"/>
    <property type="project" value="UniProtKB-UniRule"/>
</dbReference>
<dbReference type="EMBL" id="KQ964450">
    <property type="protein sequence ID" value="KXN72612.1"/>
    <property type="molecule type" value="Genomic_DNA"/>
</dbReference>
<sequence>MSSKNKLETWGNETTMNLNNLVYSNILTSPYFKALMEKTTYQELVDEIYYHVKYLDPFLKGSAPSSAFCILYRCWLVKFSVNQLSEMVEHPDSPYIRAIGFLYLRYVCKPANLMEWFEPFFEDDEEIQLSKASSQKTTIGELCRQLLVDQKFLGTILPRIPVLVQKDIEAKIQPKPPSPKYKKDRSVYDKRDDRDDSRRSRDYDRDHRSSRRDDDRDYDRHRDRRHRHDSRDRDYRRRSPSPRRHNRDRDYDRGRDRHRDDRSGRSHHRDSKRSYSRSRSPRN</sequence>
<keyword evidence="6 7" id="KW-0539">Nucleus</keyword>
<accession>A0A137PCB3</accession>
<evidence type="ECO:0000256" key="5">
    <source>
        <dbReference type="ARBA" id="ARBA00023187"/>
    </source>
</evidence>
<comment type="similarity">
    <text evidence="2 7">Belongs to the PRP38 family.</text>
</comment>
<dbReference type="Proteomes" id="UP000070444">
    <property type="component" value="Unassembled WGS sequence"/>
</dbReference>
<proteinExistence type="inferred from homology"/>
<gene>
    <name evidence="9" type="ORF">CONCODRAFT_4583</name>
</gene>
<evidence type="ECO:0000256" key="1">
    <source>
        <dbReference type="ARBA" id="ARBA00004123"/>
    </source>
</evidence>